<dbReference type="InterPro" id="IPR000620">
    <property type="entry name" value="EamA_dom"/>
</dbReference>
<sequence>MTPHRSAYTAAHVAAFLFGLTGILGAVIHASALFISWGRAGFALLCLAAVSRVTQQSLTRGLTSPKALVLALAGLFLGAHWLTFFLAVQVGGVGVATLGFASFPAFIAILDVLVFRDRIQIGEGVLLVLITLGLVLVTPSFELNNRGTQGLLWGLASGLAFALLAITNRRGARGIPSLQIAFWQNIVVAVLLLPWALSELTGLTLSDWGFLLLLGVLCTGIAQFLFVKSLEQLDARQAGVIIALEPVYAIAGAWWLFNEQPSARMIGGALLIIAASVASTRLSKRRAPSN</sequence>
<evidence type="ECO:0000313" key="3">
    <source>
        <dbReference type="EMBL" id="HJD43526.1"/>
    </source>
</evidence>
<protein>
    <submittedName>
        <fullName evidence="3">DMT family transporter</fullName>
    </submittedName>
</protein>
<feature type="transmembrane region" description="Helical" evidence="1">
    <location>
        <begin position="121"/>
        <end position="141"/>
    </location>
</feature>
<name>A0A9D2RHI8_9BURK</name>
<dbReference type="PANTHER" id="PTHR22911:SF137">
    <property type="entry name" value="SOLUTE CARRIER FAMILY 35 MEMBER G2-RELATED"/>
    <property type="match status" value="1"/>
</dbReference>
<evidence type="ECO:0000259" key="2">
    <source>
        <dbReference type="Pfam" id="PF00892"/>
    </source>
</evidence>
<feature type="transmembrane region" description="Helical" evidence="1">
    <location>
        <begin position="7"/>
        <end position="28"/>
    </location>
</feature>
<keyword evidence="1" id="KW-0472">Membrane</keyword>
<reference evidence="3" key="2">
    <citation type="submission" date="2021-04" db="EMBL/GenBank/DDBJ databases">
        <authorList>
            <person name="Gilroy R."/>
        </authorList>
    </citation>
    <scope>NUCLEOTIDE SEQUENCE</scope>
    <source>
        <strain evidence="3">9264</strain>
    </source>
</reference>
<feature type="domain" description="EamA" evidence="2">
    <location>
        <begin position="7"/>
        <end position="137"/>
    </location>
</feature>
<dbReference type="Proteomes" id="UP000823889">
    <property type="component" value="Unassembled WGS sequence"/>
</dbReference>
<feature type="transmembrane region" description="Helical" evidence="1">
    <location>
        <begin position="34"/>
        <end position="55"/>
    </location>
</feature>
<keyword evidence="1" id="KW-1133">Transmembrane helix</keyword>
<keyword evidence="1" id="KW-0812">Transmembrane</keyword>
<feature type="transmembrane region" description="Helical" evidence="1">
    <location>
        <begin position="178"/>
        <end position="196"/>
    </location>
</feature>
<dbReference type="Pfam" id="PF00892">
    <property type="entry name" value="EamA"/>
    <property type="match status" value="2"/>
</dbReference>
<feature type="transmembrane region" description="Helical" evidence="1">
    <location>
        <begin position="93"/>
        <end position="114"/>
    </location>
</feature>
<reference evidence="3" key="1">
    <citation type="journal article" date="2021" name="PeerJ">
        <title>Extensive microbial diversity within the chicken gut microbiome revealed by metagenomics and culture.</title>
        <authorList>
            <person name="Gilroy R."/>
            <person name="Ravi A."/>
            <person name="Getino M."/>
            <person name="Pursley I."/>
            <person name="Horton D.L."/>
            <person name="Alikhan N.F."/>
            <person name="Baker D."/>
            <person name="Gharbi K."/>
            <person name="Hall N."/>
            <person name="Watson M."/>
            <person name="Adriaenssens E.M."/>
            <person name="Foster-Nyarko E."/>
            <person name="Jarju S."/>
            <person name="Secka A."/>
            <person name="Antonio M."/>
            <person name="Oren A."/>
            <person name="Chaudhuri R.R."/>
            <person name="La Ragione R."/>
            <person name="Hildebrand F."/>
            <person name="Pallen M.J."/>
        </authorList>
    </citation>
    <scope>NUCLEOTIDE SEQUENCE</scope>
    <source>
        <strain evidence="3">9264</strain>
    </source>
</reference>
<dbReference type="PANTHER" id="PTHR22911">
    <property type="entry name" value="ACYL-MALONYL CONDENSING ENZYME-RELATED"/>
    <property type="match status" value="1"/>
</dbReference>
<proteinExistence type="predicted"/>
<dbReference type="AlphaFoldDB" id="A0A9D2RHI8"/>
<dbReference type="GO" id="GO:0016020">
    <property type="term" value="C:membrane"/>
    <property type="evidence" value="ECO:0007669"/>
    <property type="project" value="InterPro"/>
</dbReference>
<organism evidence="3 4">
    <name type="scientific">Candidatus Paenalcaligenes intestinipullorum</name>
    <dbReference type="NCBI Taxonomy" id="2838718"/>
    <lineage>
        <taxon>Bacteria</taxon>
        <taxon>Pseudomonadati</taxon>
        <taxon>Pseudomonadota</taxon>
        <taxon>Betaproteobacteria</taxon>
        <taxon>Burkholderiales</taxon>
        <taxon>Alcaligenaceae</taxon>
        <taxon>Paenalcaligenes</taxon>
    </lineage>
</organism>
<feature type="transmembrane region" description="Helical" evidence="1">
    <location>
        <begin position="67"/>
        <end position="87"/>
    </location>
</feature>
<evidence type="ECO:0000313" key="4">
    <source>
        <dbReference type="Proteomes" id="UP000823889"/>
    </source>
</evidence>
<feature type="transmembrane region" description="Helical" evidence="1">
    <location>
        <begin position="263"/>
        <end position="282"/>
    </location>
</feature>
<evidence type="ECO:0000256" key="1">
    <source>
        <dbReference type="SAM" id="Phobius"/>
    </source>
</evidence>
<feature type="transmembrane region" description="Helical" evidence="1">
    <location>
        <begin position="238"/>
        <end position="257"/>
    </location>
</feature>
<feature type="transmembrane region" description="Helical" evidence="1">
    <location>
        <begin position="208"/>
        <end position="226"/>
    </location>
</feature>
<feature type="domain" description="EamA" evidence="2">
    <location>
        <begin position="150"/>
        <end position="277"/>
    </location>
</feature>
<dbReference type="EMBL" id="DWUQ01000012">
    <property type="protein sequence ID" value="HJD43526.1"/>
    <property type="molecule type" value="Genomic_DNA"/>
</dbReference>
<dbReference type="SUPFAM" id="SSF103481">
    <property type="entry name" value="Multidrug resistance efflux transporter EmrE"/>
    <property type="match status" value="2"/>
</dbReference>
<dbReference type="InterPro" id="IPR037185">
    <property type="entry name" value="EmrE-like"/>
</dbReference>
<dbReference type="Gene3D" id="1.10.3730.20">
    <property type="match status" value="1"/>
</dbReference>
<gene>
    <name evidence="3" type="ORF">H9906_00670</name>
</gene>
<feature type="transmembrane region" description="Helical" evidence="1">
    <location>
        <begin position="147"/>
        <end position="166"/>
    </location>
</feature>
<comment type="caution">
    <text evidence="3">The sequence shown here is derived from an EMBL/GenBank/DDBJ whole genome shotgun (WGS) entry which is preliminary data.</text>
</comment>
<accession>A0A9D2RHI8</accession>